<reference evidence="2 3" key="1">
    <citation type="journal article" date="2017" name="Int. J. Syst. Evol. Microbiol.">
        <title>Ramlibacter alkalitolerans sp. nov., alkali-tolerant bacterium isolated from soil of ginseng.</title>
        <authorList>
            <person name="Lee D.H."/>
            <person name="Cha C.J."/>
        </authorList>
    </citation>
    <scope>NUCLEOTIDE SEQUENCE [LARGE SCALE GENOMIC DNA]</scope>
    <source>
        <strain evidence="2 3">KACC 19305</strain>
    </source>
</reference>
<dbReference type="RefSeq" id="WP_201686742.1">
    <property type="nucleotide sequence ID" value="NZ_JAEQND010000001.1"/>
</dbReference>
<dbReference type="SUPFAM" id="SSF53756">
    <property type="entry name" value="UDP-Glycosyltransferase/glycogen phosphorylase"/>
    <property type="match status" value="1"/>
</dbReference>
<evidence type="ECO:0000259" key="1">
    <source>
        <dbReference type="Pfam" id="PF04101"/>
    </source>
</evidence>
<dbReference type="Gene3D" id="3.40.50.2000">
    <property type="entry name" value="Glycogen Phosphorylase B"/>
    <property type="match status" value="1"/>
</dbReference>
<dbReference type="InterPro" id="IPR007235">
    <property type="entry name" value="Glyco_trans_28_C"/>
</dbReference>
<protein>
    <recommendedName>
        <fullName evidence="1">Glycosyl transferase family 28 C-terminal domain-containing protein</fullName>
    </recommendedName>
</protein>
<evidence type="ECO:0000313" key="2">
    <source>
        <dbReference type="EMBL" id="MBL0423488.1"/>
    </source>
</evidence>
<name>A0ABS1JGW6_9BURK</name>
<comment type="caution">
    <text evidence="2">The sequence shown here is derived from an EMBL/GenBank/DDBJ whole genome shotgun (WGS) entry which is preliminary data.</text>
</comment>
<dbReference type="Proteomes" id="UP000622707">
    <property type="component" value="Unassembled WGS sequence"/>
</dbReference>
<accession>A0ABS1JGW6</accession>
<gene>
    <name evidence="2" type="ORF">JI746_00070</name>
</gene>
<dbReference type="PANTHER" id="PTHR21015:SF28">
    <property type="entry name" value="SLL1722 PROTEIN"/>
    <property type="match status" value="1"/>
</dbReference>
<dbReference type="Pfam" id="PF04101">
    <property type="entry name" value="Glyco_tran_28_C"/>
    <property type="match status" value="1"/>
</dbReference>
<keyword evidence="3" id="KW-1185">Reference proteome</keyword>
<feature type="domain" description="Glycosyl transferase family 28 C-terminal" evidence="1">
    <location>
        <begin position="266"/>
        <end position="363"/>
    </location>
</feature>
<dbReference type="EMBL" id="JAEQND010000001">
    <property type="protein sequence ID" value="MBL0423488.1"/>
    <property type="molecule type" value="Genomic_DNA"/>
</dbReference>
<sequence length="396" mass="42607">MTDRDLPTLLFYCQHSLGIGHLTRSFALARALRSRFQVVFLNGGRLPQGVAVPTGVRCIDLPPLGMDDGHTVISRDAGFDLAAARAERSRLIAQAVASTRPALLLVELFPFGRKKFAGEILPMIRAARRQGARVACSLRDILVDGRPDQQHHDDRACWLVNRYFDAVLVHSDPAFARLEDSFKPRRALRTPVWHSGFVVPQRSVDVNASRGEHLIVSAGGGIVGNDLFRAALAAHRLTGVPMQIVAGPFLPEPQWQALQGEAAGLPGVQLLRHVPDLAAQMAAARASISQCGYNTALDLVVSQVPALVVPYATATENEQQQRACRLASLGALQCLEPERLDGPALAAAIPELLQFRPRAAALALDGAQRSTELLAQLVGSHQGAPAAREELACATC</sequence>
<proteinExistence type="predicted"/>
<evidence type="ECO:0000313" key="3">
    <source>
        <dbReference type="Proteomes" id="UP000622707"/>
    </source>
</evidence>
<organism evidence="2 3">
    <name type="scientific">Ramlibacter alkalitolerans</name>
    <dbReference type="NCBI Taxonomy" id="2039631"/>
    <lineage>
        <taxon>Bacteria</taxon>
        <taxon>Pseudomonadati</taxon>
        <taxon>Pseudomonadota</taxon>
        <taxon>Betaproteobacteria</taxon>
        <taxon>Burkholderiales</taxon>
        <taxon>Comamonadaceae</taxon>
        <taxon>Ramlibacter</taxon>
    </lineage>
</organism>
<dbReference type="PANTHER" id="PTHR21015">
    <property type="entry name" value="UDP-N-ACETYLGLUCOSAMINE--N-ACETYLMURAMYL-(PENTAPEPTIDE) PYROPHOSPHORYL-UNDECAPRENOL N-ACETYLGLUCOSAMINE TRANSFERASE 1"/>
    <property type="match status" value="1"/>
</dbReference>